<evidence type="ECO:0000256" key="1">
    <source>
        <dbReference type="SAM" id="MobiDB-lite"/>
    </source>
</evidence>
<accession>A0ABQ4TCJ6</accession>
<evidence type="ECO:0000313" key="2">
    <source>
        <dbReference type="EMBL" id="GJE28781.1"/>
    </source>
</evidence>
<feature type="compositionally biased region" description="Basic and acidic residues" evidence="1">
    <location>
        <begin position="14"/>
        <end position="33"/>
    </location>
</feature>
<feature type="compositionally biased region" description="Low complexity" evidence="1">
    <location>
        <begin position="211"/>
        <end position="224"/>
    </location>
</feature>
<proteinExistence type="predicted"/>
<evidence type="ECO:0000313" key="3">
    <source>
        <dbReference type="Proteomes" id="UP001055156"/>
    </source>
</evidence>
<protein>
    <submittedName>
        <fullName evidence="2">Uncharacterized protein</fullName>
    </submittedName>
</protein>
<organism evidence="2 3">
    <name type="scientific">Methylobacterium organophilum</name>
    <dbReference type="NCBI Taxonomy" id="410"/>
    <lineage>
        <taxon>Bacteria</taxon>
        <taxon>Pseudomonadati</taxon>
        <taxon>Pseudomonadota</taxon>
        <taxon>Alphaproteobacteria</taxon>
        <taxon>Hyphomicrobiales</taxon>
        <taxon>Methylobacteriaceae</taxon>
        <taxon>Methylobacterium</taxon>
    </lineage>
</organism>
<name>A0ABQ4TCJ6_METOR</name>
<dbReference type="EMBL" id="BPQV01000011">
    <property type="protein sequence ID" value="GJE28781.1"/>
    <property type="molecule type" value="Genomic_DNA"/>
</dbReference>
<reference evidence="2" key="1">
    <citation type="journal article" date="2021" name="Front. Microbiol.">
        <title>Comprehensive Comparative Genomics and Phenotyping of Methylobacterium Species.</title>
        <authorList>
            <person name="Alessa O."/>
            <person name="Ogura Y."/>
            <person name="Fujitani Y."/>
            <person name="Takami H."/>
            <person name="Hayashi T."/>
            <person name="Sahin N."/>
            <person name="Tani A."/>
        </authorList>
    </citation>
    <scope>NUCLEOTIDE SEQUENCE</scope>
    <source>
        <strain evidence="2">NBRC 15689</strain>
    </source>
</reference>
<dbReference type="Proteomes" id="UP001055156">
    <property type="component" value="Unassembled WGS sequence"/>
</dbReference>
<feature type="region of interest" description="Disordered" evidence="1">
    <location>
        <begin position="1"/>
        <end position="33"/>
    </location>
</feature>
<feature type="region of interest" description="Disordered" evidence="1">
    <location>
        <begin position="210"/>
        <end position="241"/>
    </location>
</feature>
<reference evidence="2" key="2">
    <citation type="submission" date="2021-08" db="EMBL/GenBank/DDBJ databases">
        <authorList>
            <person name="Tani A."/>
            <person name="Ola A."/>
            <person name="Ogura Y."/>
            <person name="Katsura K."/>
            <person name="Hayashi T."/>
        </authorList>
    </citation>
    <scope>NUCLEOTIDE SEQUENCE</scope>
    <source>
        <strain evidence="2">NBRC 15689</strain>
    </source>
</reference>
<gene>
    <name evidence="2" type="ORF">LKMONMHP_3655</name>
</gene>
<comment type="caution">
    <text evidence="2">The sequence shown here is derived from an EMBL/GenBank/DDBJ whole genome shotgun (WGS) entry which is preliminary data.</text>
</comment>
<feature type="region of interest" description="Disordered" evidence="1">
    <location>
        <begin position="140"/>
        <end position="198"/>
    </location>
</feature>
<sequence>MIPQDTSLRRHRTDRPAMPDIERPLPASDFDRHAQTGRYRFKTQFQVESSRPSACSALSSRPKNPYVHAVVTTRIVGLETRSVREHGSGNVAETPSVSAIYTQPEKLVSSQRVGVRPKSICPRFVPADAPCGKPGREGCSNLSAGSEGQMPSFASPTATRRAPGRAVRVPMPTSGMRHRGPRGPSCIRTPNAWSAPMRPTRLGMRDRVRADLGPADAAPPDALLTTRARSPRSWPAHAGHR</sequence>
<keyword evidence="3" id="KW-1185">Reference proteome</keyword>